<sequence length="141" mass="15378">MATTTRPGVPKSEAVSKGYNFASTWEQNAPLTVQQQAAIQALSHAVAKRPFPSNLDQVSGHDNSLSVSTKLSSLEDSGAIEAVLVNTNQLPFLKAWRVQMPCQTASPNDGGYLPTWRNRPCSPGQPRAKRQNLCKQSAMWQ</sequence>
<dbReference type="RefSeq" id="XP_027774146.1">
    <property type="nucleotide sequence ID" value="XM_027918345.1"/>
</dbReference>
<reference evidence="2" key="1">
    <citation type="journal article" date="2014" name="Nat. Genet.">
        <title>The genome of the stress-tolerant wild tomato species Solanum pennellii.</title>
        <authorList>
            <person name="Bolger A."/>
            <person name="Scossa F."/>
            <person name="Bolger M.E."/>
            <person name="Lanz C."/>
            <person name="Maumus F."/>
            <person name="Tohge T."/>
            <person name="Quesneville H."/>
            <person name="Alseekh S."/>
            <person name="Sorensen I."/>
            <person name="Lichtenstein G."/>
            <person name="Fich E.A."/>
            <person name="Conte M."/>
            <person name="Keller H."/>
            <person name="Schneeberger K."/>
            <person name="Schwacke R."/>
            <person name="Ofner I."/>
            <person name="Vrebalov J."/>
            <person name="Xu Y."/>
            <person name="Osorio S."/>
            <person name="Aflitos S.A."/>
            <person name="Schijlen E."/>
            <person name="Jimenez-Gomez J.M."/>
            <person name="Ryngajllo M."/>
            <person name="Kimura S."/>
            <person name="Kumar R."/>
            <person name="Koenig D."/>
            <person name="Headland L.R."/>
            <person name="Maloof J.N."/>
            <person name="Sinha N."/>
            <person name="van Ham R.C."/>
            <person name="Lankhorst R.K."/>
            <person name="Mao L."/>
            <person name="Vogel A."/>
            <person name="Arsova B."/>
            <person name="Panstruga R."/>
            <person name="Fei Z."/>
            <person name="Rose J.K."/>
            <person name="Zamir D."/>
            <person name="Carrari F."/>
            <person name="Giovannoni J.J."/>
            <person name="Weigel D."/>
            <person name="Usadel B."/>
            <person name="Fernie A.R."/>
        </authorList>
    </citation>
    <scope>NUCLEOTIDE SEQUENCE [LARGE SCALE GENOMIC DNA]</scope>
    <source>
        <strain evidence="2">cv. LA0716</strain>
    </source>
</reference>
<accession>A0ABM1VEH8</accession>
<evidence type="ECO:0000256" key="1">
    <source>
        <dbReference type="SAM" id="MobiDB-lite"/>
    </source>
</evidence>
<evidence type="ECO:0000313" key="3">
    <source>
        <dbReference type="RefSeq" id="XP_027774146.1"/>
    </source>
</evidence>
<protein>
    <submittedName>
        <fullName evidence="3">Uncharacterized protein LOC114077943</fullName>
    </submittedName>
</protein>
<dbReference type="GeneID" id="114077943"/>
<proteinExistence type="predicted"/>
<name>A0ABM1VEH8_SOLPN</name>
<keyword evidence="2" id="KW-1185">Reference proteome</keyword>
<gene>
    <name evidence="3" type="primary">LOC114077943</name>
</gene>
<organism evidence="2 3">
    <name type="scientific">Solanum pennellii</name>
    <name type="common">Tomato</name>
    <name type="synonym">Lycopersicon pennellii</name>
    <dbReference type="NCBI Taxonomy" id="28526"/>
    <lineage>
        <taxon>Eukaryota</taxon>
        <taxon>Viridiplantae</taxon>
        <taxon>Streptophyta</taxon>
        <taxon>Embryophyta</taxon>
        <taxon>Tracheophyta</taxon>
        <taxon>Spermatophyta</taxon>
        <taxon>Magnoliopsida</taxon>
        <taxon>eudicotyledons</taxon>
        <taxon>Gunneridae</taxon>
        <taxon>Pentapetalae</taxon>
        <taxon>asterids</taxon>
        <taxon>lamiids</taxon>
        <taxon>Solanales</taxon>
        <taxon>Solanaceae</taxon>
        <taxon>Solanoideae</taxon>
        <taxon>Solaneae</taxon>
        <taxon>Solanum</taxon>
        <taxon>Solanum subgen. Lycopersicon</taxon>
    </lineage>
</organism>
<dbReference type="Proteomes" id="UP000694930">
    <property type="component" value="Chromosome 7"/>
</dbReference>
<reference evidence="3" key="2">
    <citation type="submission" date="2025-08" db="UniProtKB">
        <authorList>
            <consortium name="RefSeq"/>
        </authorList>
    </citation>
    <scope>IDENTIFICATION</scope>
</reference>
<evidence type="ECO:0000313" key="2">
    <source>
        <dbReference type="Proteomes" id="UP000694930"/>
    </source>
</evidence>
<feature type="region of interest" description="Disordered" evidence="1">
    <location>
        <begin position="109"/>
        <end position="141"/>
    </location>
</feature>